<comment type="caution">
    <text evidence="15">The sequence shown here is derived from an EMBL/GenBank/DDBJ whole genome shotgun (WGS) entry which is preliminary data.</text>
</comment>
<dbReference type="GO" id="GO:0006508">
    <property type="term" value="P:proteolysis"/>
    <property type="evidence" value="ECO:0007669"/>
    <property type="project" value="UniProtKB-KW"/>
</dbReference>
<comment type="catalytic activity">
    <reaction evidence="1 11 13">
        <text>Release of N-terminal proline from a peptide.</text>
        <dbReference type="EC" id="3.4.11.5"/>
    </reaction>
</comment>
<dbReference type="RefSeq" id="WP_182090444.1">
    <property type="nucleotide sequence ID" value="NZ_PKLF01000008.1"/>
</dbReference>
<dbReference type="EMBL" id="PKLF01000008">
    <property type="protein sequence ID" value="MBE8612791.1"/>
    <property type="molecule type" value="Genomic_DNA"/>
</dbReference>
<evidence type="ECO:0000256" key="9">
    <source>
        <dbReference type="ARBA" id="ARBA00022801"/>
    </source>
</evidence>
<evidence type="ECO:0000313" key="15">
    <source>
        <dbReference type="EMBL" id="MBE8612791.1"/>
    </source>
</evidence>
<dbReference type="PANTHER" id="PTHR43722:SF1">
    <property type="entry name" value="PROLINE IMINOPEPTIDASE"/>
    <property type="match status" value="1"/>
</dbReference>
<comment type="subcellular location">
    <subcellularLocation>
        <location evidence="2 11">Cytoplasm</location>
    </subcellularLocation>
</comment>
<feature type="active site" description="Proton donor" evidence="12">
    <location>
        <position position="301"/>
    </location>
</feature>
<dbReference type="PRINTS" id="PR00793">
    <property type="entry name" value="PROAMNOPTASE"/>
</dbReference>
<feature type="active site" description="Nucleophile" evidence="12">
    <location>
        <position position="118"/>
    </location>
</feature>
<dbReference type="SUPFAM" id="SSF53474">
    <property type="entry name" value="alpha/beta-Hydrolases"/>
    <property type="match status" value="1"/>
</dbReference>
<dbReference type="PANTHER" id="PTHR43722">
    <property type="entry name" value="PROLINE IMINOPEPTIDASE"/>
    <property type="match status" value="1"/>
</dbReference>
<proteinExistence type="inferred from homology"/>
<evidence type="ECO:0000256" key="5">
    <source>
        <dbReference type="ARBA" id="ARBA00021843"/>
    </source>
</evidence>
<dbReference type="PIRSF" id="PIRSF006431">
    <property type="entry name" value="Pept_S33"/>
    <property type="match status" value="1"/>
</dbReference>
<evidence type="ECO:0000256" key="1">
    <source>
        <dbReference type="ARBA" id="ARBA00001585"/>
    </source>
</evidence>
<dbReference type="Gene3D" id="3.40.50.1820">
    <property type="entry name" value="alpha/beta hydrolase"/>
    <property type="match status" value="1"/>
</dbReference>
<dbReference type="InterPro" id="IPR005944">
    <property type="entry name" value="Pro_iminopeptidase"/>
</dbReference>
<keyword evidence="7 11" id="KW-0963">Cytoplasm</keyword>
<dbReference type="AlphaFoldDB" id="A0A8I0U719"/>
<evidence type="ECO:0000256" key="7">
    <source>
        <dbReference type="ARBA" id="ARBA00022490"/>
    </source>
</evidence>
<dbReference type="InterPro" id="IPR029058">
    <property type="entry name" value="AB_hydrolase_fold"/>
</dbReference>
<name>A0A8I0U719_MORMO</name>
<dbReference type="Proteomes" id="UP000650477">
    <property type="component" value="Unassembled WGS sequence"/>
</dbReference>
<feature type="domain" description="AB hydrolase-1" evidence="14">
    <location>
        <begin position="46"/>
        <end position="303"/>
    </location>
</feature>
<evidence type="ECO:0000256" key="12">
    <source>
        <dbReference type="PIRSR" id="PIRSR006431-1"/>
    </source>
</evidence>
<sequence>MTTSSDTTFRTLYPAIEPYETGFLDVGHGHRIYYERTGTPGAKPAVFLHGGPGGGISPEYRSYFDPARYDVLLFDQRGCGRSTPHAEISHNTTWDLVEDIERLRKHIGVSKWLVFGGSWGSSLALAYSETHPQQVSEIILRGVYTVTLAELNWYYQFGVSQMFPEEWEAFLAPVPVQERHNMIAAYHKLLTGDDVQVQLAAAKAWTLWEGKTTTLLPNAEHLDEFTGDHFAIAFARLENHYFYHQCWLEEGQLLRDIHRLQGIPVIIVHGRYDMPCPATFAWHLHKAWPGSVLHLIEGAGHAMSEPGIRDQLLRATDYFAGQEP</sequence>
<evidence type="ECO:0000256" key="2">
    <source>
        <dbReference type="ARBA" id="ARBA00004496"/>
    </source>
</evidence>
<dbReference type="EC" id="3.4.11.5" evidence="4 11"/>
<protein>
    <recommendedName>
        <fullName evidence="5 11">Proline iminopeptidase</fullName>
        <shortName evidence="11">PIP</shortName>
        <ecNumber evidence="4 11">3.4.11.5</ecNumber>
    </recommendedName>
    <alternativeName>
        <fullName evidence="10 11">Prolyl aminopeptidase</fullName>
    </alternativeName>
</protein>
<dbReference type="GO" id="GO:0004177">
    <property type="term" value="F:aminopeptidase activity"/>
    <property type="evidence" value="ECO:0007669"/>
    <property type="project" value="UniProtKB-UniRule"/>
</dbReference>
<organism evidence="15 16">
    <name type="scientific">Morganella morganii</name>
    <name type="common">Proteus morganii</name>
    <dbReference type="NCBI Taxonomy" id="582"/>
    <lineage>
        <taxon>Bacteria</taxon>
        <taxon>Pseudomonadati</taxon>
        <taxon>Pseudomonadota</taxon>
        <taxon>Gammaproteobacteria</taxon>
        <taxon>Enterobacterales</taxon>
        <taxon>Morganellaceae</taxon>
        <taxon>Morganella</taxon>
    </lineage>
</organism>
<evidence type="ECO:0000256" key="13">
    <source>
        <dbReference type="RuleBase" id="RU003421"/>
    </source>
</evidence>
<evidence type="ECO:0000256" key="3">
    <source>
        <dbReference type="ARBA" id="ARBA00010088"/>
    </source>
</evidence>
<dbReference type="InterPro" id="IPR002410">
    <property type="entry name" value="Peptidase_S33"/>
</dbReference>
<dbReference type="InterPro" id="IPR000073">
    <property type="entry name" value="AB_hydrolase_1"/>
</dbReference>
<keyword evidence="8 11" id="KW-0645">Protease</keyword>
<dbReference type="Pfam" id="PF00561">
    <property type="entry name" value="Abhydrolase_1"/>
    <property type="match status" value="1"/>
</dbReference>
<dbReference type="NCBIfam" id="TIGR01249">
    <property type="entry name" value="pro_imino_pep_1"/>
    <property type="match status" value="1"/>
</dbReference>
<feature type="active site" evidence="12">
    <location>
        <position position="273"/>
    </location>
</feature>
<gene>
    <name evidence="15" type="primary">pip</name>
    <name evidence="15" type="ORF">CYG68_10215</name>
</gene>
<comment type="similarity">
    <text evidence="3 11 13">Belongs to the peptidase S33 family.</text>
</comment>
<evidence type="ECO:0000256" key="11">
    <source>
        <dbReference type="PIRNR" id="PIRNR006431"/>
    </source>
</evidence>
<evidence type="ECO:0000256" key="8">
    <source>
        <dbReference type="ARBA" id="ARBA00022670"/>
    </source>
</evidence>
<evidence type="ECO:0000256" key="6">
    <source>
        <dbReference type="ARBA" id="ARBA00022438"/>
    </source>
</evidence>
<evidence type="ECO:0000256" key="10">
    <source>
        <dbReference type="ARBA" id="ARBA00029605"/>
    </source>
</evidence>
<keyword evidence="9 11" id="KW-0378">Hydrolase</keyword>
<evidence type="ECO:0000259" key="14">
    <source>
        <dbReference type="Pfam" id="PF00561"/>
    </source>
</evidence>
<accession>A0A8I0U719</accession>
<dbReference type="GO" id="GO:0005737">
    <property type="term" value="C:cytoplasm"/>
    <property type="evidence" value="ECO:0007669"/>
    <property type="project" value="UniProtKB-SubCell"/>
</dbReference>
<evidence type="ECO:0000256" key="4">
    <source>
        <dbReference type="ARBA" id="ARBA00012568"/>
    </source>
</evidence>
<keyword evidence="6 11" id="KW-0031">Aminopeptidase</keyword>
<evidence type="ECO:0000313" key="16">
    <source>
        <dbReference type="Proteomes" id="UP000650477"/>
    </source>
</evidence>
<reference evidence="15" key="1">
    <citation type="submission" date="2017-12" db="EMBL/GenBank/DDBJ databases">
        <title>Genome sequencing and analysis.</title>
        <authorList>
            <person name="Huang Y.-T."/>
        </authorList>
    </citation>
    <scope>NUCLEOTIDE SEQUENCE</scope>
    <source>
        <strain evidence="15">VGH116</strain>
    </source>
</reference>